<dbReference type="EMBL" id="CP104395">
    <property type="protein sequence ID" value="WEL19300.1"/>
    <property type="molecule type" value="Genomic_DNA"/>
</dbReference>
<organism evidence="6 7">
    <name type="scientific">Candidatus Nanohalococcus occultus</name>
    <dbReference type="NCBI Taxonomy" id="2978047"/>
    <lineage>
        <taxon>Archaea</taxon>
        <taxon>Candidatus Nanohalarchaeota</taxon>
        <taxon>Candidatus Nanohalarchaeota incertae sedis</taxon>
        <taxon>Candidatus Nanohalococcus</taxon>
    </lineage>
</organism>
<dbReference type="SMART" id="SM00305">
    <property type="entry name" value="HintC"/>
    <property type="match status" value="1"/>
</dbReference>
<sequence>MPKISVGRSDEDFEEHGLKGTGVIGKHLVGENEEAHKANPIHFDLAKPHVMGVFGKRGTGKCLLPDEKVLTETGLKEIREIFNQRENDSTEIDDDGEQLFRFEGGTVQSVNEHKISKNRIEAGYRKKVDETLFKLKTRSGRKITVTGEHPLLTVNGWENTDRLSEGEKIGIPRKIDLDFKDSELSVPKAFQKANYSSLNRREARLLEHESTEIPSASDGSGSFHSMVDRADEKGLITRKGRTISTTEKGQKLLEQVKTDSHYRFGKAKPIEAPETVSPELGEFLAYLIAEGHEQKVTDGNYRILFTNNNQEFLDRFKQLGEDFFDLDIKQMDQSTLYANSKALEKFLEENGYITGQNSFNKEIPDFIISSGRETASKFLQKYFDCEANVTDQQIDLMTASEEIASALNYMLLRFGIIGRTNEKHKYAANTEEQKVRKYHQVTVSGSKSLQKFRDQIGFSIRYKKESLDSAIKEENTNIDTIPCGEKIRKCRNLMGADRTQVAKHKQSLKAYEDGKYQPSRQKLNQIVRNLDKHLQELTELKSAVEDQPRVDKLEELVEKSGIKWKDLNEELGYSRSDRRFLSYKKFQKKPEKLTAPALKLVHRDHDLAEAREKLKELKALANSDIFWDEIEEIRKVEYSGWVYDLTVQEDHSFTAGSGGILCHNSYSLGTLAEELQTSDISDNLSTIIIDPMGIYWSMKRPNDRAASLLEDWGLNPDAFDANVYIPKGKVGEFEKGEMTYDDTFTLKPSNLTADEWAMAFGFEMNSETGILLERVISKMSENFEDYDIDRILEVIERFDFPDDVKNRLQNRFMSAKEWGVFGEKSSLEEFTNRGQLSIIDVSVFGEMGDGWSVRSLVVGLLAKRILRRRMTARRIEEIDEMEGLNENEMPIVWMMIDEAHEFLPADGQTAASHPLMRWVKIGREPGVSLALATQQPAKLNPDALSQCDVILSHRLTSKEDIDSLGNIMHTYMRHDIQHYIDALPDKKGVGLLLDDNSERIYPIQMRPRKSWHAGGTPDAFED</sequence>
<dbReference type="InterPro" id="IPR004860">
    <property type="entry name" value="LAGLIDADG_dom"/>
</dbReference>
<dbReference type="PROSITE" id="PS50943">
    <property type="entry name" value="HTH_CROC1"/>
    <property type="match status" value="1"/>
</dbReference>
<evidence type="ECO:0000313" key="6">
    <source>
        <dbReference type="EMBL" id="WEL19300.1"/>
    </source>
</evidence>
<keyword evidence="7" id="KW-1185">Reference proteome</keyword>
<reference evidence="6 7" key="1">
    <citation type="submission" date="2022-09" db="EMBL/GenBank/DDBJ databases">
        <title>Xylan utilization by haloarchaea-nanohaloarchaea associations.</title>
        <authorList>
            <person name="Yakimov M."/>
        </authorList>
    </citation>
    <scope>NUCLEOTIDE SEQUENCE [LARGE SCALE GENOMIC DNA]</scope>
    <source>
        <strain evidence="6 7">SVXNc</strain>
    </source>
</reference>
<dbReference type="Pfam" id="PF14890">
    <property type="entry name" value="Intein_splicing"/>
    <property type="match status" value="1"/>
</dbReference>
<keyword evidence="2" id="KW-0651">Protein splicing</keyword>
<dbReference type="PROSITE" id="PS50819">
    <property type="entry name" value="INTEIN_ENDONUCLEASE"/>
    <property type="match status" value="1"/>
</dbReference>
<dbReference type="InterPro" id="IPR006142">
    <property type="entry name" value="INTEIN"/>
</dbReference>
<evidence type="ECO:0000256" key="3">
    <source>
        <dbReference type="SAM" id="Coils"/>
    </source>
</evidence>
<keyword evidence="3" id="KW-0175">Coiled coil</keyword>
<evidence type="ECO:0000259" key="5">
    <source>
        <dbReference type="PROSITE" id="PS50943"/>
    </source>
</evidence>
<dbReference type="NCBIfam" id="TIGR01445">
    <property type="entry name" value="intein_Nterm"/>
    <property type="match status" value="1"/>
</dbReference>
<name>A0ABY8CFP7_9ARCH</name>
<dbReference type="PANTHER" id="PTHR42957">
    <property type="entry name" value="HELICASE MJ1565-RELATED"/>
    <property type="match status" value="1"/>
</dbReference>
<keyword evidence="6" id="KW-0347">Helicase</keyword>
<dbReference type="GeneID" id="90589707"/>
<keyword evidence="6" id="KW-0067">ATP-binding</keyword>
<dbReference type="PROSITE" id="PS50817">
    <property type="entry name" value="INTEIN_N_TER"/>
    <property type="match status" value="1"/>
</dbReference>
<dbReference type="Gene3D" id="2.170.16.10">
    <property type="entry name" value="Hedgehog/Intein (Hint) domain"/>
    <property type="match status" value="2"/>
</dbReference>
<protein>
    <submittedName>
        <fullName evidence="6">HerA helicase</fullName>
    </submittedName>
</protein>
<evidence type="ECO:0000256" key="2">
    <source>
        <dbReference type="ARBA" id="ARBA00023000"/>
    </source>
</evidence>
<feature type="coiled-coil region" evidence="3">
    <location>
        <begin position="520"/>
        <end position="547"/>
    </location>
</feature>
<dbReference type="SUPFAM" id="SSF51294">
    <property type="entry name" value="Hedgehog/intein (Hint) domain"/>
    <property type="match status" value="1"/>
</dbReference>
<dbReference type="GO" id="GO:0004386">
    <property type="term" value="F:helicase activity"/>
    <property type="evidence" value="ECO:0007669"/>
    <property type="project" value="UniProtKB-KW"/>
</dbReference>
<dbReference type="PANTHER" id="PTHR42957:SF1">
    <property type="entry name" value="HELICASE MJ1565-RELATED"/>
    <property type="match status" value="1"/>
</dbReference>
<accession>A0ABY8CFP7</accession>
<keyword evidence="6" id="KW-0378">Hydrolase</keyword>
<dbReference type="PRINTS" id="PR00379">
    <property type="entry name" value="INTEIN"/>
</dbReference>
<dbReference type="SUPFAM" id="SSF55608">
    <property type="entry name" value="Homing endonucleases"/>
    <property type="match status" value="1"/>
</dbReference>
<dbReference type="SUPFAM" id="SSF52540">
    <property type="entry name" value="P-loop containing nucleoside triphosphate hydrolases"/>
    <property type="match status" value="1"/>
</dbReference>
<dbReference type="PROSITE" id="PS50818">
    <property type="entry name" value="INTEIN_C_TER"/>
    <property type="match status" value="1"/>
</dbReference>
<dbReference type="SMART" id="SM00530">
    <property type="entry name" value="HTH_XRE"/>
    <property type="match status" value="1"/>
</dbReference>
<proteinExistence type="predicted"/>
<feature type="domain" description="HTH cro/C1-type" evidence="5">
    <location>
        <begin position="487"/>
        <end position="537"/>
    </location>
</feature>
<gene>
    <name evidence="6" type="ORF">SVXNc_0272</name>
</gene>
<dbReference type="InterPro" id="IPR027434">
    <property type="entry name" value="Homing_endonucl"/>
</dbReference>
<evidence type="ECO:0000256" key="1">
    <source>
        <dbReference type="ARBA" id="ARBA00022813"/>
    </source>
</evidence>
<keyword evidence="1" id="KW-0068">Autocatalytic cleavage</keyword>
<dbReference type="InterPro" id="IPR001387">
    <property type="entry name" value="Cro/C1-type_HTH"/>
</dbReference>
<dbReference type="CDD" id="cd00081">
    <property type="entry name" value="Hint"/>
    <property type="match status" value="2"/>
</dbReference>
<dbReference type="NCBIfam" id="TIGR01443">
    <property type="entry name" value="intein_Cterm"/>
    <property type="match status" value="1"/>
</dbReference>
<keyword evidence="6" id="KW-0547">Nucleotide-binding</keyword>
<dbReference type="Gene3D" id="3.40.50.300">
    <property type="entry name" value="P-loop containing nucleotide triphosphate hydrolases"/>
    <property type="match status" value="1"/>
</dbReference>
<dbReference type="InterPro" id="IPR030934">
    <property type="entry name" value="Intein_C"/>
</dbReference>
<dbReference type="Pfam" id="PF14528">
    <property type="entry name" value="LAGLIDADG_3"/>
    <property type="match status" value="1"/>
</dbReference>
<feature type="domain" description="DOD-type homing endonuclease" evidence="4">
    <location>
        <begin position="283"/>
        <end position="416"/>
    </location>
</feature>
<dbReference type="RefSeq" id="WP_347722171.1">
    <property type="nucleotide sequence ID" value="NZ_CP104395.1"/>
</dbReference>
<dbReference type="Proteomes" id="UP001218034">
    <property type="component" value="Chromosome"/>
</dbReference>
<dbReference type="CDD" id="cd00093">
    <property type="entry name" value="HTH_XRE"/>
    <property type="match status" value="1"/>
</dbReference>
<dbReference type="InterPro" id="IPR004042">
    <property type="entry name" value="Intein_endonuc_central"/>
</dbReference>
<evidence type="ECO:0000313" key="7">
    <source>
        <dbReference type="Proteomes" id="UP001218034"/>
    </source>
</evidence>
<dbReference type="Gene3D" id="3.10.28.10">
    <property type="entry name" value="Homing endonucleases"/>
    <property type="match status" value="1"/>
</dbReference>
<dbReference type="SMART" id="SM00306">
    <property type="entry name" value="HintN"/>
    <property type="match status" value="1"/>
</dbReference>
<dbReference type="InterPro" id="IPR006141">
    <property type="entry name" value="Intein_N"/>
</dbReference>
<dbReference type="InterPro" id="IPR027417">
    <property type="entry name" value="P-loop_NTPase"/>
</dbReference>
<dbReference type="InterPro" id="IPR036844">
    <property type="entry name" value="Hint_dom_sf"/>
</dbReference>
<dbReference type="InterPro" id="IPR003587">
    <property type="entry name" value="Hint_dom_N"/>
</dbReference>
<dbReference type="InterPro" id="IPR003586">
    <property type="entry name" value="Hint_dom_C"/>
</dbReference>
<dbReference type="InterPro" id="IPR008571">
    <property type="entry name" value="HerA-like"/>
</dbReference>
<evidence type="ECO:0000259" key="4">
    <source>
        <dbReference type="PROSITE" id="PS50819"/>
    </source>
</evidence>